<name>A0A976IE68_BRELC</name>
<dbReference type="AlphaFoldDB" id="A0A976IE68"/>
<evidence type="ECO:0000313" key="2">
    <source>
        <dbReference type="Proteomes" id="UP000294530"/>
    </source>
</evidence>
<accession>A0A976IE68</accession>
<reference evidence="1 2" key="1">
    <citation type="journal article" date="2021" name="Genome Biol.">
        <title>AFLAP: assembly-free linkage analysis pipeline using k-mers from genome sequencing data.</title>
        <authorList>
            <person name="Fletcher K."/>
            <person name="Zhang L."/>
            <person name="Gil J."/>
            <person name="Han R."/>
            <person name="Cavanaugh K."/>
            <person name="Michelmore R."/>
        </authorList>
    </citation>
    <scope>NUCLEOTIDE SEQUENCE [LARGE SCALE GENOMIC DNA]</scope>
    <source>
        <strain evidence="1 2">SF5</strain>
    </source>
</reference>
<keyword evidence="2" id="KW-1185">Reference proteome</keyword>
<gene>
    <name evidence="1" type="ORF">CCR75_004586</name>
</gene>
<dbReference type="EMBL" id="SHOA02000013">
    <property type="protein sequence ID" value="TDH69043.1"/>
    <property type="molecule type" value="Genomic_DNA"/>
</dbReference>
<dbReference type="Gene3D" id="2.40.50.140">
    <property type="entry name" value="Nucleic acid-binding proteins"/>
    <property type="match status" value="1"/>
</dbReference>
<dbReference type="RefSeq" id="XP_067818542.1">
    <property type="nucleotide sequence ID" value="XM_067962672.1"/>
</dbReference>
<dbReference type="Proteomes" id="UP000294530">
    <property type="component" value="Unassembled WGS sequence"/>
</dbReference>
<dbReference type="InterPro" id="IPR012340">
    <property type="entry name" value="NA-bd_OB-fold"/>
</dbReference>
<protein>
    <submittedName>
        <fullName evidence="1">Uncharacterized protein</fullName>
    </submittedName>
</protein>
<dbReference type="OrthoDB" id="295715at2759"/>
<evidence type="ECO:0000313" key="1">
    <source>
        <dbReference type="EMBL" id="TDH69043.1"/>
    </source>
</evidence>
<sequence>MSSRAKKTPALIRVKELSPLLNGKDVNVKVIVLECNAKDEGNISNNATLLVGDESGCVSVVLPKTGAQHVRLGDILQMSSSQVVLKNNRMYLWGGKLERVGEFMLLFNENNNVSNVTWIKDPKNPDLLIPGRNTSKRPPSMPAK</sequence>
<dbReference type="GeneID" id="94348343"/>
<dbReference type="SUPFAM" id="SSF50249">
    <property type="entry name" value="Nucleic acid-binding proteins"/>
    <property type="match status" value="1"/>
</dbReference>
<proteinExistence type="predicted"/>
<organism evidence="1 2">
    <name type="scientific">Bremia lactucae</name>
    <name type="common">Lettuce downy mildew</name>
    <dbReference type="NCBI Taxonomy" id="4779"/>
    <lineage>
        <taxon>Eukaryota</taxon>
        <taxon>Sar</taxon>
        <taxon>Stramenopiles</taxon>
        <taxon>Oomycota</taxon>
        <taxon>Peronosporomycetes</taxon>
        <taxon>Peronosporales</taxon>
        <taxon>Peronosporaceae</taxon>
        <taxon>Bremia</taxon>
    </lineage>
</organism>
<dbReference type="KEGG" id="blac:94348343"/>
<comment type="caution">
    <text evidence="1">The sequence shown here is derived from an EMBL/GenBank/DDBJ whole genome shotgun (WGS) entry which is preliminary data.</text>
</comment>